<dbReference type="GO" id="GO:0008270">
    <property type="term" value="F:zinc ion binding"/>
    <property type="evidence" value="ECO:0007669"/>
    <property type="project" value="UniProtKB-KW"/>
</dbReference>
<dbReference type="PANTHER" id="PTHR12420">
    <property type="entry name" value="PHD FINGER PROTEIN"/>
    <property type="match status" value="1"/>
</dbReference>
<sequence>ILSSGLWQEGKEDEGFYGFLFKDIKKEVERASTIKCCICKKLGASINCDVKKCNKSFHYPCGEEKQCLSQFFERFRSYCWEHAPTQKIPPTKGKAKCPVCLESILPKPNYTVLKSPCCKQTWFHRQCLQKSALISGLYHFKCAICCNEEKFVKEMLRMGIHIPE</sequence>
<evidence type="ECO:0000256" key="2">
    <source>
        <dbReference type="ARBA" id="ARBA00022771"/>
    </source>
</evidence>
<comment type="caution">
    <text evidence="5">The sequence shown here is derived from an EMBL/GenBank/DDBJ whole genome shotgun (WGS) entry which is preliminary data.</text>
</comment>
<feature type="non-terminal residue" evidence="5">
    <location>
        <position position="164"/>
    </location>
</feature>
<dbReference type="GO" id="GO:0005634">
    <property type="term" value="C:nucleus"/>
    <property type="evidence" value="ECO:0007669"/>
    <property type="project" value="TreeGrafter"/>
</dbReference>
<dbReference type="PROSITE" id="PS51805">
    <property type="entry name" value="EPHD"/>
    <property type="match status" value="1"/>
</dbReference>
<accession>A0AAV7RSN2</accession>
<dbReference type="SMART" id="SM00249">
    <property type="entry name" value="PHD"/>
    <property type="match status" value="2"/>
</dbReference>
<evidence type="ECO:0000256" key="1">
    <source>
        <dbReference type="ARBA" id="ARBA00022723"/>
    </source>
</evidence>
<feature type="non-terminal residue" evidence="5">
    <location>
        <position position="1"/>
    </location>
</feature>
<dbReference type="AlphaFoldDB" id="A0AAV7RSN2"/>
<dbReference type="InterPro" id="IPR034732">
    <property type="entry name" value="EPHD"/>
</dbReference>
<dbReference type="PANTHER" id="PTHR12420:SF42">
    <property type="entry name" value="G2_M PHASE-SPECIFIC E3 UBIQUITIN-PROTEIN LIGASE"/>
    <property type="match status" value="1"/>
</dbReference>
<reference evidence="5" key="1">
    <citation type="journal article" date="2022" name="bioRxiv">
        <title>Sequencing and chromosome-scale assembly of the giantPleurodeles waltlgenome.</title>
        <authorList>
            <person name="Brown T."/>
            <person name="Elewa A."/>
            <person name="Iarovenko S."/>
            <person name="Subramanian E."/>
            <person name="Araus A.J."/>
            <person name="Petzold A."/>
            <person name="Susuki M."/>
            <person name="Suzuki K.-i.T."/>
            <person name="Hayashi T."/>
            <person name="Toyoda A."/>
            <person name="Oliveira C."/>
            <person name="Osipova E."/>
            <person name="Leigh N.D."/>
            <person name="Simon A."/>
            <person name="Yun M.H."/>
        </authorList>
    </citation>
    <scope>NUCLEOTIDE SEQUENCE</scope>
    <source>
        <strain evidence="5">20211129_DDA</strain>
        <tissue evidence="5">Liver</tissue>
    </source>
</reference>
<dbReference type="InterPro" id="IPR001965">
    <property type="entry name" value="Znf_PHD"/>
</dbReference>
<organism evidence="5 6">
    <name type="scientific">Pleurodeles waltl</name>
    <name type="common">Iberian ribbed newt</name>
    <dbReference type="NCBI Taxonomy" id="8319"/>
    <lineage>
        <taxon>Eukaryota</taxon>
        <taxon>Metazoa</taxon>
        <taxon>Chordata</taxon>
        <taxon>Craniata</taxon>
        <taxon>Vertebrata</taxon>
        <taxon>Euteleostomi</taxon>
        <taxon>Amphibia</taxon>
        <taxon>Batrachia</taxon>
        <taxon>Caudata</taxon>
        <taxon>Salamandroidea</taxon>
        <taxon>Salamandridae</taxon>
        <taxon>Pleurodelinae</taxon>
        <taxon>Pleurodeles</taxon>
    </lineage>
</organism>
<keyword evidence="1" id="KW-0479">Metal-binding</keyword>
<dbReference type="Pfam" id="PF13771">
    <property type="entry name" value="zf-HC5HC2H"/>
    <property type="match status" value="1"/>
</dbReference>
<gene>
    <name evidence="5" type="ORF">NDU88_006716</name>
</gene>
<dbReference type="InterPro" id="IPR013083">
    <property type="entry name" value="Znf_RING/FYVE/PHD"/>
</dbReference>
<dbReference type="Proteomes" id="UP001066276">
    <property type="component" value="Chromosome 5"/>
</dbReference>
<protein>
    <recommendedName>
        <fullName evidence="4">PHD-type domain-containing protein</fullName>
    </recommendedName>
</protein>
<keyword evidence="2" id="KW-0863">Zinc-finger</keyword>
<dbReference type="EMBL" id="JANPWB010000009">
    <property type="protein sequence ID" value="KAJ1153958.1"/>
    <property type="molecule type" value="Genomic_DNA"/>
</dbReference>
<keyword evidence="3" id="KW-0862">Zinc</keyword>
<evidence type="ECO:0000313" key="5">
    <source>
        <dbReference type="EMBL" id="KAJ1153958.1"/>
    </source>
</evidence>
<dbReference type="Gene3D" id="3.30.40.10">
    <property type="entry name" value="Zinc/RING finger domain, C3HC4 (zinc finger)"/>
    <property type="match status" value="1"/>
</dbReference>
<keyword evidence="6" id="KW-1185">Reference proteome</keyword>
<evidence type="ECO:0000259" key="4">
    <source>
        <dbReference type="PROSITE" id="PS51805"/>
    </source>
</evidence>
<dbReference type="InterPro" id="IPR051188">
    <property type="entry name" value="PHD-type_Zinc_Finger"/>
</dbReference>
<feature type="domain" description="PHD-type" evidence="4">
    <location>
        <begin position="1"/>
        <end position="83"/>
    </location>
</feature>
<evidence type="ECO:0000256" key="3">
    <source>
        <dbReference type="ARBA" id="ARBA00022833"/>
    </source>
</evidence>
<proteinExistence type="predicted"/>
<evidence type="ECO:0000313" key="6">
    <source>
        <dbReference type="Proteomes" id="UP001066276"/>
    </source>
</evidence>
<name>A0AAV7RSN2_PLEWA</name>